<dbReference type="AlphaFoldDB" id="A0A1G8CAE7"/>
<dbReference type="STRING" id="633440.SAMN05421869_102227"/>
<evidence type="ECO:0008006" key="3">
    <source>
        <dbReference type="Google" id="ProtNLM"/>
    </source>
</evidence>
<dbReference type="OrthoDB" id="4243321at2"/>
<dbReference type="EMBL" id="FNDJ01000002">
    <property type="protein sequence ID" value="SDH41850.1"/>
    <property type="molecule type" value="Genomic_DNA"/>
</dbReference>
<reference evidence="1 2" key="1">
    <citation type="submission" date="2016-10" db="EMBL/GenBank/DDBJ databases">
        <authorList>
            <person name="de Groot N.N."/>
        </authorList>
    </citation>
    <scope>NUCLEOTIDE SEQUENCE [LARGE SCALE GENOMIC DNA]</scope>
    <source>
        <strain evidence="1 2">CGMCC 4.6533</strain>
    </source>
</reference>
<proteinExistence type="predicted"/>
<keyword evidence="2" id="KW-1185">Reference proteome</keyword>
<evidence type="ECO:0000313" key="2">
    <source>
        <dbReference type="Proteomes" id="UP000199202"/>
    </source>
</evidence>
<protein>
    <recommendedName>
        <fullName evidence="3">Insertion element protein</fullName>
    </recommendedName>
</protein>
<evidence type="ECO:0000313" key="1">
    <source>
        <dbReference type="EMBL" id="SDH41850.1"/>
    </source>
</evidence>
<name>A0A1G8CAE7_9ACTN</name>
<sequence length="65" mass="6813">MTTRAVPFHCPYCGDEDLEPYEGEPDVAGSATGVNVAGSATGGGWYCRACARAFKLKFLGIGVKI</sequence>
<accession>A0A1G8CAE7</accession>
<dbReference type="RefSeq" id="WP_090929549.1">
    <property type="nucleotide sequence ID" value="NZ_FNDJ01000002.1"/>
</dbReference>
<organism evidence="1 2">
    <name type="scientific">Nonomuraea jiangxiensis</name>
    <dbReference type="NCBI Taxonomy" id="633440"/>
    <lineage>
        <taxon>Bacteria</taxon>
        <taxon>Bacillati</taxon>
        <taxon>Actinomycetota</taxon>
        <taxon>Actinomycetes</taxon>
        <taxon>Streptosporangiales</taxon>
        <taxon>Streptosporangiaceae</taxon>
        <taxon>Nonomuraea</taxon>
    </lineage>
</organism>
<dbReference type="Proteomes" id="UP000199202">
    <property type="component" value="Unassembled WGS sequence"/>
</dbReference>
<gene>
    <name evidence="1" type="ORF">SAMN05421869_102227</name>
</gene>